<dbReference type="OrthoDB" id="1262810at2759"/>
<proteinExistence type="predicted"/>
<evidence type="ECO:0000313" key="2">
    <source>
        <dbReference type="EMBL" id="KIY71869.1"/>
    </source>
</evidence>
<evidence type="ECO:0000259" key="1">
    <source>
        <dbReference type="Pfam" id="PF25794"/>
    </source>
</evidence>
<dbReference type="InterPro" id="IPR011333">
    <property type="entry name" value="SKP1/BTB/POZ_sf"/>
</dbReference>
<evidence type="ECO:0000313" key="3">
    <source>
        <dbReference type="Proteomes" id="UP000054007"/>
    </source>
</evidence>
<dbReference type="InterPro" id="IPR052972">
    <property type="entry name" value="Sacsin_chaperone_reg"/>
</dbReference>
<dbReference type="Pfam" id="PF25794">
    <property type="entry name" value="SACS"/>
    <property type="match status" value="2"/>
</dbReference>
<feature type="domain" description="Sacsin/Nov" evidence="1">
    <location>
        <begin position="1291"/>
        <end position="1523"/>
    </location>
</feature>
<dbReference type="PANTHER" id="PTHR15600:SF42">
    <property type="entry name" value="SACSIN"/>
    <property type="match status" value="1"/>
</dbReference>
<dbReference type="SUPFAM" id="SSF55874">
    <property type="entry name" value="ATPase domain of HSP90 chaperone/DNA topoisomerase II/histidine kinase"/>
    <property type="match status" value="2"/>
</dbReference>
<gene>
    <name evidence="2" type="ORF">CYLTODRAFT_486816</name>
</gene>
<feature type="domain" description="Sacsin/Nov" evidence="1">
    <location>
        <begin position="13"/>
        <end position="235"/>
    </location>
</feature>
<dbReference type="Proteomes" id="UP000054007">
    <property type="component" value="Unassembled WGS sequence"/>
</dbReference>
<name>A0A0D7BNV5_9AGAR</name>
<sequence>MPEAFSERVDKASSIKGVLDQYPYGNGLLREQVQNSDDAGATTQVFILDYRQHASQTVLDPVLQRTQGPALLSMNDSVFRVSDWDALRTIHGSNKKMDENKIGKYGLGFRSNYHVTDNPHILSANKLVVFDPHDEFENTPGGASINIATEGGAYSDQLNAFSGAIPDIASFTGTVVRLPLRTIEQGQKSRISQRVLSPDDILELFNMFIDNELKEIMLFLKNVHTIELQVINTGGIRRSLAKVSVREPDLVAHKRALQRASETHTDTFKLVIDCDPSSFTAWRVCHIIPSDSETASIMSSRMGVDVGDRLKQDKLFAHVAIAFPLDTKPPRGRLFTRLPLPIHTDLPAHIHGIFALTSSRQDLRNREETGSGNDSRERLLVEWNLFIFEVAVARLWAMLLKIVVREGEVVDPWTAWPPQTRATNTYWSGLPAAVIDTIVASNTPVFPKVVPSGTAQSFLGIRGALVVREGVDVQDTVLQGFAKAGVDIIRLPSFLGSLGFKDISEFNRRNAYNWLKRDPSAVERLDARDRECVLDYLLGPYDSTCLQFILHLPLILTSSGHYIALQNSTEARYTLASPEMINLFQTVNDNLVCADRLEPRLVRIIGSAVGFNVKKLLMEDLKTMLAKRLGGVREGDSIDGALSAWLRDLWKWVDNHASWTNVPDQHDLLRALNDLPLLPLTSNTLRKVARGYLSKQSSVPTQDLLTKIGVPFLDSRITDRFLRDMNLHKPEHCAPFVLEELDQAASGILPGPALALLRAYFAQCARNFPYTALQVNLVNRLKMLPVFPILCHGTIPPSRIDGALSGNIVFVKDSKCPLPNIENTTFVDVSDGQSHRDISLLVDRFSVTNGLNELALLSKAIAVLGRQTIEDMDIIMTRIGPRMYDFGSDDIARLMNVPFVPVDDGSRRVPSQCVDKTADVHVLFDGESGWWPVGRYTNERFVAPIRSHFIRSLTTQVVQERIIYLSSYARRTTSLTCKKAEHLVQLLDKEPVIRCSSQVLQQSAWLPTHNQTRFSKSTECRSPSSKEEVHLFDLVIPSVSVPVRSNTLRQALDWNRPPSLDTVMEQLRQNLDQPVSRARYTRAVHIIVHLSGESKNGRISKAQLDAILTIVENKHWVPVMDSMFGECVGTRHAVLSSSLDIQGSFKRVNSALLVDEVIPFMKALGCHECPTVNSLVEEIRSLSRHGGKGVGQIISLLEYVADKIDSSDNDEIHDMLVPVESRAYSPAFQPLCTVHYDDTNDGQYYPSHPYTCHRRISQDLANRLGIPSAQELQLDASEESGGDIDNIEMGEDFCLRIANLLQKDYDIQYALNEFLANAHDAGAKKFSIAIDERTFPRTSLISPQLAQFQGPALILYNDALFTTKDFEGIRRTGAGGKMDDPDSIGKFGLGALTMFHYTDAPTIISGGHILMLDPSGEYLPKRKGSQRTTIFRTTKSVSAMFADQMAPFDGLYGYSSATQQVEGTIFRLPLRTVPGHLSSTVHTPASTLELILKSYWELAQSSLLFTNLNQIDALRLLHTATGQMQEIQLWKAFARPATPVVDAPSATRPYTATHTKKTIEVSEYGRPTVVKSWFVGHLKYPVSSVPAVHSDILRRLKLSNSRIGVQVGLAFPLQRHKQDPFTSTIFSNTCIPTTTGLPMHVNGPFVLSSDRRNVRYETQVTDAYEYNKWLLQVPIVHLMQYGLAHINGAGFSPEMAWLHWPTASPKEPMARDLLDKFFETLPQCEYKLCPTQRGNLLAPANALLQVEKQDVPSRVYEVLLSLPVDCGFIDPPRYVLSRMKTSGFATASPQAILDILRNQEDSFRAWVSRSGKRSQLESVVNCLLDAKLLSLGGLPLLALQNKSFVDVPRLGDRTTFYFHPRDISAYFPWAQFLSATYHSLTINKLIAAGIPGIKTIDGQVVAVLIQGRLGTMPRTTLSPDMGNWVEQIWDAVLGRFGDDDSQILPSPSGALFDGIPLFRTLKSTTSGSEAVSRAYALQNAVLPPIASFLGDSGRSIPDIVDKLGILVLGNYPENRKYFKLEDFSLPVLVTRLASTGTSITSLCASDQAVLATWMRDQMGSALKILPPYESVDMRIKYRKLPIWPARRSGRDLLASADDIIVLPSGVRFGEVESYLEPAATFSERTPALLQLEYKQRYLVGAKKRKYQYQDYPLKHVTRDNVGVYIRLPEVLLPHAEQELRRCLEVLLEVFPGTASLSVPDGTGRLRIVRELYDHTEELFTSSFQNRADHFVHPNFRTLSITGLRRVIDYEVIEACIATIDEDVVAAQQDEAALVRRATLVFGHFKQLVPYNILNTTMQRISRFHGRRFVPRLQHHMRGPLDIADYSTYRPAIVSPNAVVLVQNAAVCWSQYALCDESNMNELLKLPGHRGVFATISVQCVVAHLLVLTQVVAKDHGGDLSVLADITATYKWLNDHDDNDNEVTNALRPHRSKPIFLNVDDPKQEPWHFSSALSLVFNLQYDQDEANLYTVRGNLLGRHDLLRRAGVQTHVANKIIRSEVPKQDALGILAAQRDDGAKFCDAQFIPEDALTDGQSVVRLKWHRNIVCGLVPHLDSVFNVMDAMEEARTGKVTFPGSYFGACAVLDFLYTGRIHTQTMVAQPSEELRLSNLLGELLSLLDVANQWDMQGLADHICELVHDNDLLTPGTYQHIYAEAKKYRAGNLIQYCEEYEGNNRELLARLST</sequence>
<keyword evidence="3" id="KW-1185">Reference proteome</keyword>
<dbReference type="EMBL" id="KN880449">
    <property type="protein sequence ID" value="KIY71869.1"/>
    <property type="molecule type" value="Genomic_DNA"/>
</dbReference>
<dbReference type="InterPro" id="IPR058210">
    <property type="entry name" value="SACS/Nov_dom"/>
</dbReference>
<dbReference type="InterPro" id="IPR036890">
    <property type="entry name" value="HATPase_C_sf"/>
</dbReference>
<protein>
    <recommendedName>
        <fullName evidence="1">Sacsin/Nov domain-containing protein</fullName>
    </recommendedName>
</protein>
<dbReference type="STRING" id="1314674.A0A0D7BNV5"/>
<reference evidence="2 3" key="1">
    <citation type="journal article" date="2015" name="Fungal Genet. Biol.">
        <title>Evolution of novel wood decay mechanisms in Agaricales revealed by the genome sequences of Fistulina hepatica and Cylindrobasidium torrendii.</title>
        <authorList>
            <person name="Floudas D."/>
            <person name="Held B.W."/>
            <person name="Riley R."/>
            <person name="Nagy L.G."/>
            <person name="Koehler G."/>
            <person name="Ransdell A.S."/>
            <person name="Younus H."/>
            <person name="Chow J."/>
            <person name="Chiniquy J."/>
            <person name="Lipzen A."/>
            <person name="Tritt A."/>
            <person name="Sun H."/>
            <person name="Haridas S."/>
            <person name="LaButti K."/>
            <person name="Ohm R.A."/>
            <person name="Kues U."/>
            <person name="Blanchette R.A."/>
            <person name="Grigoriev I.V."/>
            <person name="Minto R.E."/>
            <person name="Hibbett D.S."/>
        </authorList>
    </citation>
    <scope>NUCLEOTIDE SEQUENCE [LARGE SCALE GENOMIC DNA]</scope>
    <source>
        <strain evidence="2 3">FP15055 ss-10</strain>
    </source>
</reference>
<dbReference type="NCBIfam" id="NF047352">
    <property type="entry name" value="P_loop_sacsin"/>
    <property type="match status" value="1"/>
</dbReference>
<dbReference type="GO" id="GO:0030544">
    <property type="term" value="F:Hsp70 protein binding"/>
    <property type="evidence" value="ECO:0007669"/>
    <property type="project" value="TreeGrafter"/>
</dbReference>
<accession>A0A0D7BNV5</accession>
<dbReference type="PANTHER" id="PTHR15600">
    <property type="entry name" value="SACSIN"/>
    <property type="match status" value="1"/>
</dbReference>
<dbReference type="Gene3D" id="3.30.710.10">
    <property type="entry name" value="Potassium Channel Kv1.1, Chain A"/>
    <property type="match status" value="1"/>
</dbReference>
<organism evidence="2 3">
    <name type="scientific">Cylindrobasidium torrendii FP15055 ss-10</name>
    <dbReference type="NCBI Taxonomy" id="1314674"/>
    <lineage>
        <taxon>Eukaryota</taxon>
        <taxon>Fungi</taxon>
        <taxon>Dikarya</taxon>
        <taxon>Basidiomycota</taxon>
        <taxon>Agaricomycotina</taxon>
        <taxon>Agaricomycetes</taxon>
        <taxon>Agaricomycetidae</taxon>
        <taxon>Agaricales</taxon>
        <taxon>Marasmiineae</taxon>
        <taxon>Physalacriaceae</taxon>
        <taxon>Cylindrobasidium</taxon>
    </lineage>
</organism>